<keyword evidence="1" id="KW-1133">Transmembrane helix</keyword>
<dbReference type="RefSeq" id="WP_187537933.1">
    <property type="nucleotide sequence ID" value="NZ_BAABJT010000001.1"/>
</dbReference>
<evidence type="ECO:0000256" key="1">
    <source>
        <dbReference type="SAM" id="Phobius"/>
    </source>
</evidence>
<feature type="transmembrane region" description="Helical" evidence="1">
    <location>
        <begin position="86"/>
        <end position="105"/>
    </location>
</feature>
<keyword evidence="1" id="KW-0472">Membrane</keyword>
<organism evidence="2 3">
    <name type="scientific">Sphingomonas lutea</name>
    <dbReference type="NCBI Taxonomy" id="1045317"/>
    <lineage>
        <taxon>Bacteria</taxon>
        <taxon>Pseudomonadati</taxon>
        <taxon>Pseudomonadota</taxon>
        <taxon>Alphaproteobacteria</taxon>
        <taxon>Sphingomonadales</taxon>
        <taxon>Sphingomonadaceae</taxon>
        <taxon>Sphingomonas</taxon>
    </lineage>
</organism>
<keyword evidence="3" id="KW-1185">Reference proteome</keyword>
<dbReference type="Proteomes" id="UP000515971">
    <property type="component" value="Chromosome"/>
</dbReference>
<dbReference type="AlphaFoldDB" id="A0A7G9SHL9"/>
<evidence type="ECO:0000313" key="3">
    <source>
        <dbReference type="Proteomes" id="UP000515971"/>
    </source>
</evidence>
<proteinExistence type="predicted"/>
<protein>
    <submittedName>
        <fullName evidence="2">Uncharacterized protein</fullName>
    </submittedName>
</protein>
<dbReference type="KEGG" id="slut:H9L13_12180"/>
<sequence>MTEDSYSPRPIAGWFTPAAIASLLFMGLGCVAYLTHVLADPASLTLDQRAAYLAEPTWVTGANAVAVWVGLAGTVLLVMKRKLAEWVLLVALVAVLVWLAGLIVVTELRENMSANDLIVAIVVTAVTWTIYWFARHSRQRGWLR</sequence>
<evidence type="ECO:0000313" key="2">
    <source>
        <dbReference type="EMBL" id="QNN67344.1"/>
    </source>
</evidence>
<feature type="transmembrane region" description="Helical" evidence="1">
    <location>
        <begin position="12"/>
        <end position="38"/>
    </location>
</feature>
<feature type="transmembrane region" description="Helical" evidence="1">
    <location>
        <begin position="117"/>
        <end position="134"/>
    </location>
</feature>
<feature type="transmembrane region" description="Helical" evidence="1">
    <location>
        <begin position="58"/>
        <end position="79"/>
    </location>
</feature>
<dbReference type="EMBL" id="CP060718">
    <property type="protein sequence ID" value="QNN67344.1"/>
    <property type="molecule type" value="Genomic_DNA"/>
</dbReference>
<accession>A0A7G9SHL9</accession>
<keyword evidence="1" id="KW-0812">Transmembrane</keyword>
<gene>
    <name evidence="2" type="ORF">H9L13_12180</name>
</gene>
<reference evidence="2 3" key="1">
    <citation type="submission" date="2020-08" db="EMBL/GenBank/DDBJ databases">
        <title>Genome sequence of Sphingomonas lutea KCTC 23642T.</title>
        <authorList>
            <person name="Hyun D.-W."/>
            <person name="Bae J.-W."/>
        </authorList>
    </citation>
    <scope>NUCLEOTIDE SEQUENCE [LARGE SCALE GENOMIC DNA]</scope>
    <source>
        <strain evidence="2 3">KCTC 23642</strain>
    </source>
</reference>
<name>A0A7G9SHL9_9SPHN</name>